<evidence type="ECO:0000259" key="2">
    <source>
        <dbReference type="PROSITE" id="PS50089"/>
    </source>
</evidence>
<dbReference type="SUPFAM" id="SSF57850">
    <property type="entry name" value="RING/U-box"/>
    <property type="match status" value="1"/>
</dbReference>
<keyword evidence="1" id="KW-0862">Zinc</keyword>
<evidence type="ECO:0000313" key="3">
    <source>
        <dbReference type="EMBL" id="KAG9250679.1"/>
    </source>
</evidence>
<organism evidence="3 4">
    <name type="scientific">Emericellopsis atlantica</name>
    <dbReference type="NCBI Taxonomy" id="2614577"/>
    <lineage>
        <taxon>Eukaryota</taxon>
        <taxon>Fungi</taxon>
        <taxon>Dikarya</taxon>
        <taxon>Ascomycota</taxon>
        <taxon>Pezizomycotina</taxon>
        <taxon>Sordariomycetes</taxon>
        <taxon>Hypocreomycetidae</taxon>
        <taxon>Hypocreales</taxon>
        <taxon>Bionectriaceae</taxon>
        <taxon>Emericellopsis</taxon>
    </lineage>
</organism>
<proteinExistence type="predicted"/>
<feature type="domain" description="RING-type" evidence="2">
    <location>
        <begin position="75"/>
        <end position="113"/>
    </location>
</feature>
<dbReference type="RefSeq" id="XP_046114603.1">
    <property type="nucleotide sequence ID" value="XM_046264173.1"/>
</dbReference>
<dbReference type="PROSITE" id="PS50089">
    <property type="entry name" value="ZF_RING_2"/>
    <property type="match status" value="1"/>
</dbReference>
<evidence type="ECO:0000256" key="1">
    <source>
        <dbReference type="PROSITE-ProRule" id="PRU00175"/>
    </source>
</evidence>
<dbReference type="GO" id="GO:0008270">
    <property type="term" value="F:zinc ion binding"/>
    <property type="evidence" value="ECO:0007669"/>
    <property type="project" value="UniProtKB-KW"/>
</dbReference>
<sequence length="136" mass="15251">MSSGMSSTVPAYHDTRRHRSCYITIIDLTTDLKNCMTCPRPLTFGCKRAKNGELLCAYCAEGRPNLAKQYQWSVCSICYEDVELMSTCCGHAFCLPCWFNSMIEGGLICPLCRVKMGSEPIFLQTRKLGTETIVLD</sequence>
<name>A0A9P8CKL0_9HYPO</name>
<dbReference type="GeneID" id="70295076"/>
<dbReference type="SMART" id="SM00184">
    <property type="entry name" value="RING"/>
    <property type="match status" value="1"/>
</dbReference>
<keyword evidence="4" id="KW-1185">Reference proteome</keyword>
<reference evidence="3" key="1">
    <citation type="journal article" date="2021" name="IMA Fungus">
        <title>Genomic characterization of three marine fungi, including Emericellopsis atlantica sp. nov. with signatures of a generalist lifestyle and marine biomass degradation.</title>
        <authorList>
            <person name="Hagestad O.C."/>
            <person name="Hou L."/>
            <person name="Andersen J.H."/>
            <person name="Hansen E.H."/>
            <person name="Altermark B."/>
            <person name="Li C."/>
            <person name="Kuhnert E."/>
            <person name="Cox R.J."/>
            <person name="Crous P.W."/>
            <person name="Spatafora J.W."/>
            <person name="Lail K."/>
            <person name="Amirebrahimi M."/>
            <person name="Lipzen A."/>
            <person name="Pangilinan J."/>
            <person name="Andreopoulos W."/>
            <person name="Hayes R.D."/>
            <person name="Ng V."/>
            <person name="Grigoriev I.V."/>
            <person name="Jackson S.A."/>
            <person name="Sutton T.D.S."/>
            <person name="Dobson A.D.W."/>
            <person name="Rama T."/>
        </authorList>
    </citation>
    <scope>NUCLEOTIDE SEQUENCE</scope>
    <source>
        <strain evidence="3">TS7</strain>
    </source>
</reference>
<keyword evidence="1" id="KW-0479">Metal-binding</keyword>
<protein>
    <recommendedName>
        <fullName evidence="2">RING-type domain-containing protein</fullName>
    </recommendedName>
</protein>
<dbReference type="AlphaFoldDB" id="A0A9P8CKL0"/>
<accession>A0A9P8CKL0</accession>
<keyword evidence="1" id="KW-0863">Zinc-finger</keyword>
<dbReference type="InterPro" id="IPR001841">
    <property type="entry name" value="Znf_RING"/>
</dbReference>
<dbReference type="OrthoDB" id="426657at2759"/>
<dbReference type="Pfam" id="PF13923">
    <property type="entry name" value="zf-C3HC4_2"/>
    <property type="match status" value="1"/>
</dbReference>
<dbReference type="InterPro" id="IPR013083">
    <property type="entry name" value="Znf_RING/FYVE/PHD"/>
</dbReference>
<comment type="caution">
    <text evidence="3">The sequence shown here is derived from an EMBL/GenBank/DDBJ whole genome shotgun (WGS) entry which is preliminary data.</text>
</comment>
<dbReference type="Proteomes" id="UP000887229">
    <property type="component" value="Unassembled WGS sequence"/>
</dbReference>
<dbReference type="Gene3D" id="3.30.40.10">
    <property type="entry name" value="Zinc/RING finger domain, C3HC4 (zinc finger)"/>
    <property type="match status" value="1"/>
</dbReference>
<evidence type="ECO:0000313" key="4">
    <source>
        <dbReference type="Proteomes" id="UP000887229"/>
    </source>
</evidence>
<dbReference type="EMBL" id="MU251275">
    <property type="protein sequence ID" value="KAG9250679.1"/>
    <property type="molecule type" value="Genomic_DNA"/>
</dbReference>
<gene>
    <name evidence="3" type="ORF">F5Z01DRAFT_665727</name>
</gene>